<evidence type="ECO:0000313" key="6">
    <source>
        <dbReference type="EMBL" id="CAK0784881.1"/>
    </source>
</evidence>
<protein>
    <recommendedName>
        <fullName evidence="8">BAG domain-containing protein</fullName>
    </recommendedName>
</protein>
<dbReference type="Gene3D" id="1.20.58.120">
    <property type="entry name" value="BAG domain"/>
    <property type="match status" value="1"/>
</dbReference>
<accession>A0AAV1IDU1</accession>
<proteinExistence type="predicted"/>
<dbReference type="PROSITE" id="PS51035">
    <property type="entry name" value="BAG"/>
    <property type="match status" value="1"/>
</dbReference>
<feature type="domain" description="BAG" evidence="5">
    <location>
        <begin position="159"/>
        <end position="239"/>
    </location>
</feature>
<dbReference type="InterPro" id="IPR003103">
    <property type="entry name" value="BAG_domain"/>
</dbReference>
<keyword evidence="7" id="KW-1185">Reference proteome</keyword>
<dbReference type="InterPro" id="IPR000626">
    <property type="entry name" value="Ubiquitin-like_dom"/>
</dbReference>
<feature type="coiled-coil region" evidence="2">
    <location>
        <begin position="153"/>
        <end position="180"/>
    </location>
</feature>
<dbReference type="InterPro" id="IPR039773">
    <property type="entry name" value="BAG_chaperone_regulator"/>
</dbReference>
<dbReference type="Gene3D" id="3.10.20.90">
    <property type="entry name" value="Phosphatidylinositol 3-kinase Catalytic Subunit, Chain A, domain 1"/>
    <property type="match status" value="1"/>
</dbReference>
<reference evidence="6 7" key="1">
    <citation type="submission" date="2023-10" db="EMBL/GenBank/DDBJ databases">
        <authorList>
            <person name="Maclean D."/>
            <person name="Macfadyen A."/>
        </authorList>
    </citation>
    <scope>NUCLEOTIDE SEQUENCE [LARGE SCALE GENOMIC DNA]</scope>
</reference>
<dbReference type="GO" id="GO:0050821">
    <property type="term" value="P:protein stabilization"/>
    <property type="evidence" value="ECO:0007669"/>
    <property type="project" value="TreeGrafter"/>
</dbReference>
<organism evidence="6 7">
    <name type="scientific">Coccomyxa viridis</name>
    <dbReference type="NCBI Taxonomy" id="1274662"/>
    <lineage>
        <taxon>Eukaryota</taxon>
        <taxon>Viridiplantae</taxon>
        <taxon>Chlorophyta</taxon>
        <taxon>core chlorophytes</taxon>
        <taxon>Trebouxiophyceae</taxon>
        <taxon>Trebouxiophyceae incertae sedis</taxon>
        <taxon>Coccomyxaceae</taxon>
        <taxon>Coccomyxa</taxon>
    </lineage>
</organism>
<dbReference type="GO" id="GO:0005737">
    <property type="term" value="C:cytoplasm"/>
    <property type="evidence" value="ECO:0007669"/>
    <property type="project" value="TreeGrafter"/>
</dbReference>
<dbReference type="PANTHER" id="PTHR12329:SF16">
    <property type="entry name" value="BAG FAMILY MOLECULAR CHAPERONE REGULATOR 1"/>
    <property type="match status" value="1"/>
</dbReference>
<feature type="region of interest" description="Disordered" evidence="3">
    <location>
        <begin position="80"/>
        <end position="153"/>
    </location>
</feature>
<evidence type="ECO:0008006" key="8">
    <source>
        <dbReference type="Google" id="ProtNLM"/>
    </source>
</evidence>
<dbReference type="InterPro" id="IPR029071">
    <property type="entry name" value="Ubiquitin-like_domsf"/>
</dbReference>
<dbReference type="SUPFAM" id="SSF54236">
    <property type="entry name" value="Ubiquitin-like"/>
    <property type="match status" value="1"/>
</dbReference>
<dbReference type="GO" id="GO:0000774">
    <property type="term" value="F:adenyl-nucleotide exchange factor activity"/>
    <property type="evidence" value="ECO:0007669"/>
    <property type="project" value="TreeGrafter"/>
</dbReference>
<dbReference type="EMBL" id="CAUYUE010000011">
    <property type="protein sequence ID" value="CAK0784881.1"/>
    <property type="molecule type" value="Genomic_DNA"/>
</dbReference>
<evidence type="ECO:0000313" key="7">
    <source>
        <dbReference type="Proteomes" id="UP001314263"/>
    </source>
</evidence>
<feature type="compositionally biased region" description="Low complexity" evidence="3">
    <location>
        <begin position="125"/>
        <end position="153"/>
    </location>
</feature>
<evidence type="ECO:0000259" key="5">
    <source>
        <dbReference type="PROSITE" id="PS51035"/>
    </source>
</evidence>
<keyword evidence="1" id="KW-0143">Chaperone</keyword>
<dbReference type="Pfam" id="PF00240">
    <property type="entry name" value="ubiquitin"/>
    <property type="match status" value="1"/>
</dbReference>
<dbReference type="PROSITE" id="PS50053">
    <property type="entry name" value="UBIQUITIN_2"/>
    <property type="match status" value="1"/>
</dbReference>
<dbReference type="AlphaFoldDB" id="A0AAV1IDU1"/>
<feature type="domain" description="Ubiquitin-like" evidence="4">
    <location>
        <begin position="4"/>
        <end position="74"/>
    </location>
</feature>
<dbReference type="PANTHER" id="PTHR12329">
    <property type="entry name" value="BCL2-ASSOCIATED ATHANOGENE"/>
    <property type="match status" value="1"/>
</dbReference>
<dbReference type="SMART" id="SM00264">
    <property type="entry name" value="BAG"/>
    <property type="match status" value="1"/>
</dbReference>
<evidence type="ECO:0000256" key="2">
    <source>
        <dbReference type="SAM" id="Coils"/>
    </source>
</evidence>
<comment type="caution">
    <text evidence="6">The sequence shown here is derived from an EMBL/GenBank/DDBJ whole genome shotgun (WGS) entry which is preliminary data.</text>
</comment>
<dbReference type="GO" id="GO:0051087">
    <property type="term" value="F:protein-folding chaperone binding"/>
    <property type="evidence" value="ECO:0007669"/>
    <property type="project" value="InterPro"/>
</dbReference>
<keyword evidence="2" id="KW-0175">Coiled coil</keyword>
<dbReference type="Pfam" id="PF02179">
    <property type="entry name" value="BAG"/>
    <property type="match status" value="1"/>
</dbReference>
<dbReference type="Proteomes" id="UP001314263">
    <property type="component" value="Unassembled WGS sequence"/>
</dbReference>
<dbReference type="InterPro" id="IPR036533">
    <property type="entry name" value="BAG_dom_sf"/>
</dbReference>
<dbReference type="SUPFAM" id="SSF63491">
    <property type="entry name" value="BAG domain"/>
    <property type="match status" value="1"/>
</dbReference>
<evidence type="ECO:0000256" key="1">
    <source>
        <dbReference type="ARBA" id="ARBA00023186"/>
    </source>
</evidence>
<sequence length="242" mass="26224">MKSQPIKLKLTYKLDKKELDVPSSKTFGDLKTAAAKQFDLPPEGIALLYRGRKKTDNEVLALAGVKNGAEIKVMETKSYRRQKADEQPQQAFMEFSPEEAAAAREAAVREEAHRKAAAAGQTSLPAAAAKPHASEPAGAAQRPQAAPAALPPREAAMAAIEKIRHEIADLAKQAAEMEQQFGSSGALSSNKAGALTELLTQKLLALDNVDTLGDQVLRQARKAEINKINRLLDHLEAMRSRR</sequence>
<evidence type="ECO:0000259" key="4">
    <source>
        <dbReference type="PROSITE" id="PS50053"/>
    </source>
</evidence>
<evidence type="ECO:0000256" key="3">
    <source>
        <dbReference type="SAM" id="MobiDB-lite"/>
    </source>
</evidence>
<name>A0AAV1IDU1_9CHLO</name>
<gene>
    <name evidence="6" type="ORF">CVIRNUC_008086</name>
</gene>